<gene>
    <name evidence="1" type="ORF">AKJ51_04995</name>
</gene>
<evidence type="ECO:0000313" key="1">
    <source>
        <dbReference type="EMBL" id="KXB05492.1"/>
    </source>
</evidence>
<keyword evidence="2" id="KW-1185">Reference proteome</keyword>
<dbReference type="EMBL" id="LHYE01000092">
    <property type="protein sequence ID" value="KXB05492.1"/>
    <property type="molecule type" value="Genomic_DNA"/>
</dbReference>
<accession>A0A133VGC9</accession>
<dbReference type="Pfam" id="PF08843">
    <property type="entry name" value="AbiEii"/>
    <property type="match status" value="1"/>
</dbReference>
<dbReference type="Proteomes" id="UP000070263">
    <property type="component" value="Unassembled WGS sequence"/>
</dbReference>
<dbReference type="Gene3D" id="3.10.450.620">
    <property type="entry name" value="JHP933, nucleotidyltransferase-like core domain"/>
    <property type="match status" value="1"/>
</dbReference>
<dbReference type="InterPro" id="IPR014942">
    <property type="entry name" value="AbiEii"/>
</dbReference>
<sequence length="263" mass="30496">MEGKSMKGDEIKRLAGRKNIPIGTINKDYVLTVVLKQISDLPYSNKLIFKGGTCIKKVYFEDARFSVDLDFTCLESLSDKILEDLKEKLGKQEVLDINFMELRKEERGGDSARHGVKYKDVNGHPNSIKLDLNSGADVKRDPVMRKVLNPYYQEIPDFEVRALPLKEILAEKIRAVITRGAPRDVYDIWYLLGKGVEVDMELVDEKLGTLKKDNEFDWEMFRERMLSKQENWNRDLRTLVPEAPKFEQVRSEMESMMLNQLES</sequence>
<dbReference type="AlphaFoldDB" id="A0A133VGC9"/>
<comment type="caution">
    <text evidence="1">The sequence shown here is derived from an EMBL/GenBank/DDBJ whole genome shotgun (WGS) entry which is preliminary data.</text>
</comment>
<proteinExistence type="predicted"/>
<organism evidence="1 2">
    <name type="scientific">candidate division MSBL1 archaeon SCGC-AAA382A20</name>
    <dbReference type="NCBI Taxonomy" id="1698280"/>
    <lineage>
        <taxon>Archaea</taxon>
        <taxon>Methanobacteriati</taxon>
        <taxon>Methanobacteriota</taxon>
        <taxon>candidate division MSBL1</taxon>
    </lineage>
</organism>
<name>A0A133VGC9_9EURY</name>
<evidence type="ECO:0000313" key="2">
    <source>
        <dbReference type="Proteomes" id="UP000070263"/>
    </source>
</evidence>
<dbReference type="PATRIC" id="fig|1698280.3.peg.1321"/>
<reference evidence="1 2" key="1">
    <citation type="journal article" date="2016" name="Sci. Rep.">
        <title>Metabolic traits of an uncultured archaeal lineage -MSBL1- from brine pools of the Red Sea.</title>
        <authorList>
            <person name="Mwirichia R."/>
            <person name="Alam I."/>
            <person name="Rashid M."/>
            <person name="Vinu M."/>
            <person name="Ba-Alawi W."/>
            <person name="Anthony Kamau A."/>
            <person name="Kamanda Ngugi D."/>
            <person name="Goker M."/>
            <person name="Klenk H.P."/>
            <person name="Bajic V."/>
            <person name="Stingl U."/>
        </authorList>
    </citation>
    <scope>NUCLEOTIDE SEQUENCE [LARGE SCALE GENOMIC DNA]</scope>
    <source>
        <strain evidence="1">SCGC-AAA382A20</strain>
    </source>
</reference>
<evidence type="ECO:0008006" key="3">
    <source>
        <dbReference type="Google" id="ProtNLM"/>
    </source>
</evidence>
<protein>
    <recommendedName>
        <fullName evidence="3">Nucleotidyl transferase AbiEii/AbiGii toxin family protein</fullName>
    </recommendedName>
</protein>